<gene>
    <name evidence="2" type="ORF">HMPREF9194_02336</name>
</gene>
<evidence type="ECO:0000313" key="2">
    <source>
        <dbReference type="EMBL" id="EPF31981.1"/>
    </source>
</evidence>
<evidence type="ECO:0000313" key="3">
    <source>
        <dbReference type="Proteomes" id="UP000014541"/>
    </source>
</evidence>
<protein>
    <recommendedName>
        <fullName evidence="1">THIF-type NAD/FAD binding fold domain-containing protein</fullName>
    </recommendedName>
</protein>
<comment type="caution">
    <text evidence="2">The sequence shown here is derived from an EMBL/GenBank/DDBJ whole genome shotgun (WGS) entry which is preliminary data.</text>
</comment>
<dbReference type="STRING" id="1125699.HMPREF9194_02336"/>
<dbReference type="GO" id="GO:0061504">
    <property type="term" value="P:cyclic threonylcarbamoyladenosine biosynthetic process"/>
    <property type="evidence" value="ECO:0007669"/>
    <property type="project" value="TreeGrafter"/>
</dbReference>
<dbReference type="InterPro" id="IPR000594">
    <property type="entry name" value="ThiF_NAD_FAD-bd"/>
</dbReference>
<dbReference type="AlphaFoldDB" id="S3K4R6"/>
<organism evidence="2 3">
    <name type="scientific">Treponema maltophilum ATCC 51939</name>
    <dbReference type="NCBI Taxonomy" id="1125699"/>
    <lineage>
        <taxon>Bacteria</taxon>
        <taxon>Pseudomonadati</taxon>
        <taxon>Spirochaetota</taxon>
        <taxon>Spirochaetia</taxon>
        <taxon>Spirochaetales</taxon>
        <taxon>Treponemataceae</taxon>
        <taxon>Treponema</taxon>
    </lineage>
</organism>
<dbReference type="Pfam" id="PF00899">
    <property type="entry name" value="ThiF"/>
    <property type="match status" value="1"/>
</dbReference>
<dbReference type="InterPro" id="IPR035985">
    <property type="entry name" value="Ubiquitin-activating_enz"/>
</dbReference>
<dbReference type="EMBL" id="ATFF01000006">
    <property type="protein sequence ID" value="EPF31981.1"/>
    <property type="molecule type" value="Genomic_DNA"/>
</dbReference>
<evidence type="ECO:0000259" key="1">
    <source>
        <dbReference type="Pfam" id="PF00899"/>
    </source>
</evidence>
<dbReference type="GO" id="GO:0008641">
    <property type="term" value="F:ubiquitin-like modifier activating enzyme activity"/>
    <property type="evidence" value="ECO:0007669"/>
    <property type="project" value="InterPro"/>
</dbReference>
<dbReference type="SUPFAM" id="SSF69572">
    <property type="entry name" value="Activating enzymes of the ubiquitin-like proteins"/>
    <property type="match status" value="1"/>
</dbReference>
<accession>S3K4R6</accession>
<dbReference type="eggNOG" id="COG1179">
    <property type="taxonomic scope" value="Bacteria"/>
</dbReference>
<name>S3K4R6_TREMA</name>
<proteinExistence type="predicted"/>
<dbReference type="GO" id="GO:0061503">
    <property type="term" value="F:tRNA threonylcarbamoyladenosine dehydratase"/>
    <property type="evidence" value="ECO:0007669"/>
    <property type="project" value="TreeGrafter"/>
</dbReference>
<dbReference type="CDD" id="cd00755">
    <property type="entry name" value="YgdL_like"/>
    <property type="match status" value="1"/>
</dbReference>
<dbReference type="PANTHER" id="PTHR43267">
    <property type="entry name" value="TRNA THREONYLCARBAMOYLADENOSINE DEHYDRATASE"/>
    <property type="match status" value="1"/>
</dbReference>
<keyword evidence="3" id="KW-1185">Reference proteome</keyword>
<dbReference type="HOGENOM" id="CLU_013325_4_1_12"/>
<reference evidence="2 3" key="1">
    <citation type="submission" date="2013-04" db="EMBL/GenBank/DDBJ databases">
        <title>The Genome Sequence of Treponema maltophilum ATCC 51939.</title>
        <authorList>
            <consortium name="The Broad Institute Genomics Platform"/>
            <person name="Earl A."/>
            <person name="Ward D."/>
            <person name="Feldgarden M."/>
            <person name="Gevers D."/>
            <person name="Leonetti C."/>
            <person name="Blanton J.M."/>
            <person name="Dewhirst F.E."/>
            <person name="Izard J."/>
            <person name="Walker B."/>
            <person name="Young S."/>
            <person name="Zeng Q."/>
            <person name="Gargeya S."/>
            <person name="Fitzgerald M."/>
            <person name="Haas B."/>
            <person name="Abouelleil A."/>
            <person name="Allen A.W."/>
            <person name="Alvarado L."/>
            <person name="Arachchi H.M."/>
            <person name="Berlin A.M."/>
            <person name="Chapman S.B."/>
            <person name="Gainer-Dewar J."/>
            <person name="Goldberg J."/>
            <person name="Griggs A."/>
            <person name="Gujja S."/>
            <person name="Hansen M."/>
            <person name="Howarth C."/>
            <person name="Imamovic A."/>
            <person name="Ireland A."/>
            <person name="Larimer J."/>
            <person name="McCowan C."/>
            <person name="Murphy C."/>
            <person name="Pearson M."/>
            <person name="Poon T.W."/>
            <person name="Priest M."/>
            <person name="Roberts A."/>
            <person name="Saif S."/>
            <person name="Shea T."/>
            <person name="Sisk P."/>
            <person name="Sykes S."/>
            <person name="Wortman J."/>
            <person name="Nusbaum C."/>
            <person name="Birren B."/>
        </authorList>
    </citation>
    <scope>NUCLEOTIDE SEQUENCE [LARGE SCALE GENOMIC DNA]</scope>
    <source>
        <strain evidence="2 3">ATCC 51939</strain>
    </source>
</reference>
<sequence length="232" mass="24679">MHDNNETRLSRTEALLGKDAVQTLNDAKVAVFGLGGVGSYALEALARSGIGSFVLVDNDTISVSNINRQLLALHSTIGRYKTDTACERLADIAPEAKVVCLNLFYSKDTAAGVETQLAGCSYIVDAIDTVSSKILLAETAFRLHIPIISSMGTGNKLDPSRFEVADIFKTSVCPLAKVLRCELKKRGIPSLKTVYSKEVPHLSCRPPASIAFVPSAAGLLIASEVVKDLTAG</sequence>
<dbReference type="PATRIC" id="fig|1125699.3.peg.2352"/>
<feature type="domain" description="THIF-type NAD/FAD binding fold" evidence="1">
    <location>
        <begin position="14"/>
        <end position="229"/>
    </location>
</feature>
<dbReference type="Gene3D" id="3.40.50.720">
    <property type="entry name" value="NAD(P)-binding Rossmann-like Domain"/>
    <property type="match status" value="1"/>
</dbReference>
<dbReference type="InterPro" id="IPR045886">
    <property type="entry name" value="ThiF/MoeB/HesA"/>
</dbReference>
<dbReference type="Proteomes" id="UP000014541">
    <property type="component" value="Unassembled WGS sequence"/>
</dbReference>
<dbReference type="PANTHER" id="PTHR43267:SF1">
    <property type="entry name" value="TRNA THREONYLCARBAMOYLADENOSINE DEHYDRATASE"/>
    <property type="match status" value="1"/>
</dbReference>
<dbReference type="RefSeq" id="WP_016526587.1">
    <property type="nucleotide sequence ID" value="NZ_KE332518.1"/>
</dbReference>
<dbReference type="OrthoDB" id="9804150at2"/>